<sequence length="59" mass="6956">MIPLSSSEFLKEFSIYADKANDENQALFVQRSNDKNLVVLPMDMYNDLQKQIYQLKNKK</sequence>
<dbReference type="GeneID" id="96777297"/>
<accession>A0A6I2UE67</accession>
<dbReference type="RefSeq" id="WP_154404900.1">
    <property type="nucleotide sequence ID" value="NZ_JAQXJM010000032.1"/>
</dbReference>
<keyword evidence="3" id="KW-1185">Reference proteome</keyword>
<protein>
    <submittedName>
        <fullName evidence="2">Type II toxin-antitoxin system Phd/YefM family antitoxin</fullName>
    </submittedName>
</protein>
<dbReference type="InterPro" id="IPR036165">
    <property type="entry name" value="YefM-like_sf"/>
</dbReference>
<evidence type="ECO:0000256" key="1">
    <source>
        <dbReference type="ARBA" id="ARBA00009981"/>
    </source>
</evidence>
<dbReference type="AlphaFoldDB" id="A0A6I2UE67"/>
<organism evidence="2 3">
    <name type="scientific">Anaerovibrio slackiae</name>
    <dbReference type="NCBI Taxonomy" id="2652309"/>
    <lineage>
        <taxon>Bacteria</taxon>
        <taxon>Bacillati</taxon>
        <taxon>Bacillota</taxon>
        <taxon>Negativicutes</taxon>
        <taxon>Selenomonadales</taxon>
        <taxon>Selenomonadaceae</taxon>
        <taxon>Anaerovibrio</taxon>
    </lineage>
</organism>
<evidence type="ECO:0000313" key="3">
    <source>
        <dbReference type="Proteomes" id="UP000433181"/>
    </source>
</evidence>
<gene>
    <name evidence="2" type="ORF">FYJ84_00035</name>
</gene>
<proteinExistence type="inferred from homology"/>
<comment type="caution">
    <text evidence="2">The sequence shown here is derived from an EMBL/GenBank/DDBJ whole genome shotgun (WGS) entry which is preliminary data.</text>
</comment>
<name>A0A6I2UE67_9FIRM</name>
<dbReference type="SUPFAM" id="SSF143120">
    <property type="entry name" value="YefM-like"/>
    <property type="match status" value="1"/>
</dbReference>
<dbReference type="Gene3D" id="3.40.1620.10">
    <property type="entry name" value="YefM-like domain"/>
    <property type="match status" value="1"/>
</dbReference>
<evidence type="ECO:0000313" key="2">
    <source>
        <dbReference type="EMBL" id="MSU07392.1"/>
    </source>
</evidence>
<comment type="similarity">
    <text evidence="1">Belongs to the phD/YefM antitoxin family.</text>
</comment>
<reference evidence="2 3" key="1">
    <citation type="submission" date="2019-08" db="EMBL/GenBank/DDBJ databases">
        <title>In-depth cultivation of the pig gut microbiome towards novel bacterial diversity and tailored functional studies.</title>
        <authorList>
            <person name="Wylensek D."/>
            <person name="Hitch T.C.A."/>
            <person name="Clavel T."/>
        </authorList>
    </citation>
    <scope>NUCLEOTIDE SEQUENCE [LARGE SCALE GENOMIC DNA]</scope>
    <source>
        <strain evidence="2 3">WCA-693-APC-5D-A</strain>
    </source>
</reference>
<dbReference type="Proteomes" id="UP000433181">
    <property type="component" value="Unassembled WGS sequence"/>
</dbReference>
<dbReference type="EMBL" id="VUNR01000001">
    <property type="protein sequence ID" value="MSU07392.1"/>
    <property type="molecule type" value="Genomic_DNA"/>
</dbReference>